<evidence type="ECO:0000259" key="5">
    <source>
        <dbReference type="PROSITE" id="PS51635"/>
    </source>
</evidence>
<keyword evidence="7" id="KW-1185">Reference proteome</keyword>
<reference evidence="7" key="1">
    <citation type="journal article" date="2019" name="Int. J. Syst. Evol. Microbiol.">
        <title>The Global Catalogue of Microorganisms (GCM) 10K type strain sequencing project: providing services to taxonomists for standard genome sequencing and annotation.</title>
        <authorList>
            <consortium name="The Broad Institute Genomics Platform"/>
            <consortium name="The Broad Institute Genome Sequencing Center for Infectious Disease"/>
            <person name="Wu L."/>
            <person name="Ma J."/>
        </authorList>
    </citation>
    <scope>NUCLEOTIDE SEQUENCE [LARGE SCALE GENOMIC DNA]</scope>
    <source>
        <strain evidence="7">CGMCC 1.15643</strain>
    </source>
</reference>
<evidence type="ECO:0000313" key="6">
    <source>
        <dbReference type="EMBL" id="MFC5291646.1"/>
    </source>
</evidence>
<dbReference type="PROSITE" id="PS51635">
    <property type="entry name" value="PNPLA"/>
    <property type="match status" value="1"/>
</dbReference>
<feature type="short sequence motif" description="GXSXG" evidence="4">
    <location>
        <begin position="51"/>
        <end position="55"/>
    </location>
</feature>
<name>A0ABW0EZM1_9HYPH</name>
<keyword evidence="1 4" id="KW-0378">Hydrolase</keyword>
<comment type="caution">
    <text evidence="6">The sequence shown here is derived from an EMBL/GenBank/DDBJ whole genome shotgun (WGS) entry which is preliminary data.</text>
</comment>
<dbReference type="PANTHER" id="PTHR14226">
    <property type="entry name" value="NEUROPATHY TARGET ESTERASE/SWISS CHEESE D.MELANOGASTER"/>
    <property type="match status" value="1"/>
</dbReference>
<sequence length="330" mass="34911">MNEMTSAPHLTARRKPKIGLALGGGAARGWAHIGALEVLIEAGYAPEVIAGTSIGAVVGGCYAAGKLPELTAFATGLTKRRVVGLMDFHIGGAGLISGGRLKRLLEEHLDGARIEELDQRFVAIATELGTGHEIWLTHGPLIQALRASYALPGIFDPVKLGGRWLMDGALVNPVPVTAARALGADVVVCVNLNNDLAGRGTVIQNYASDPDPESETDTVVPELEVRPSPRWFDGISHAAKRVRNLVGRPGENRPGLAGVMIDAFNITQDRISRSRLAGDPPDVMIGPRLGRVGLFDFHRAEETIELGRQAATRVLDEIAAVVAANHIPAG</sequence>
<dbReference type="EMBL" id="JBHSLI010000001">
    <property type="protein sequence ID" value="MFC5291646.1"/>
    <property type="molecule type" value="Genomic_DNA"/>
</dbReference>
<evidence type="ECO:0000256" key="1">
    <source>
        <dbReference type="ARBA" id="ARBA00022801"/>
    </source>
</evidence>
<organism evidence="6 7">
    <name type="scientific">Bosea minatitlanensis</name>
    <dbReference type="NCBI Taxonomy" id="128782"/>
    <lineage>
        <taxon>Bacteria</taxon>
        <taxon>Pseudomonadati</taxon>
        <taxon>Pseudomonadota</taxon>
        <taxon>Alphaproteobacteria</taxon>
        <taxon>Hyphomicrobiales</taxon>
        <taxon>Boseaceae</taxon>
        <taxon>Bosea</taxon>
    </lineage>
</organism>
<dbReference type="InterPro" id="IPR002641">
    <property type="entry name" value="PNPLA_dom"/>
</dbReference>
<dbReference type="InterPro" id="IPR050301">
    <property type="entry name" value="NTE"/>
</dbReference>
<dbReference type="RefSeq" id="WP_260347852.1">
    <property type="nucleotide sequence ID" value="NZ_JAOAOS010000001.1"/>
</dbReference>
<dbReference type="Proteomes" id="UP001595976">
    <property type="component" value="Unassembled WGS sequence"/>
</dbReference>
<feature type="domain" description="PNPLA" evidence="5">
    <location>
        <begin position="20"/>
        <end position="180"/>
    </location>
</feature>
<evidence type="ECO:0000256" key="3">
    <source>
        <dbReference type="ARBA" id="ARBA00023098"/>
    </source>
</evidence>
<dbReference type="SUPFAM" id="SSF52151">
    <property type="entry name" value="FabD/lysophospholipase-like"/>
    <property type="match status" value="1"/>
</dbReference>
<evidence type="ECO:0000313" key="7">
    <source>
        <dbReference type="Proteomes" id="UP001595976"/>
    </source>
</evidence>
<feature type="active site" description="Nucleophile" evidence="4">
    <location>
        <position position="53"/>
    </location>
</feature>
<accession>A0ABW0EZM1</accession>
<protein>
    <submittedName>
        <fullName evidence="6">Patatin-like phospholipase family protein</fullName>
    </submittedName>
</protein>
<comment type="caution">
    <text evidence="4">Lacks conserved residue(s) required for the propagation of feature annotation.</text>
</comment>
<dbReference type="Gene3D" id="3.40.1090.10">
    <property type="entry name" value="Cytosolic phospholipase A2 catalytic domain"/>
    <property type="match status" value="1"/>
</dbReference>
<evidence type="ECO:0000256" key="4">
    <source>
        <dbReference type="PROSITE-ProRule" id="PRU01161"/>
    </source>
</evidence>
<dbReference type="InterPro" id="IPR016035">
    <property type="entry name" value="Acyl_Trfase/lysoPLipase"/>
</dbReference>
<feature type="active site" description="Proton acceptor" evidence="4">
    <location>
        <position position="167"/>
    </location>
</feature>
<proteinExistence type="predicted"/>
<dbReference type="Pfam" id="PF01734">
    <property type="entry name" value="Patatin"/>
    <property type="match status" value="1"/>
</dbReference>
<gene>
    <name evidence="6" type="ORF">ACFPK2_01430</name>
</gene>
<evidence type="ECO:0000256" key="2">
    <source>
        <dbReference type="ARBA" id="ARBA00022963"/>
    </source>
</evidence>
<keyword evidence="2 4" id="KW-0442">Lipid degradation</keyword>
<keyword evidence="3 4" id="KW-0443">Lipid metabolism</keyword>
<feature type="short sequence motif" description="DGA/G" evidence="4">
    <location>
        <begin position="167"/>
        <end position="169"/>
    </location>
</feature>
<dbReference type="PANTHER" id="PTHR14226:SF76">
    <property type="entry name" value="NTE FAMILY PROTEIN RSSA"/>
    <property type="match status" value="1"/>
</dbReference>